<gene>
    <name evidence="2" type="ORF">K458DRAFT_44107</name>
</gene>
<evidence type="ECO:0000313" key="2">
    <source>
        <dbReference type="EMBL" id="KAF2683248.1"/>
    </source>
</evidence>
<feature type="transmembrane region" description="Helical" evidence="1">
    <location>
        <begin position="15"/>
        <end position="38"/>
    </location>
</feature>
<reference evidence="2" key="1">
    <citation type="journal article" date="2020" name="Stud. Mycol.">
        <title>101 Dothideomycetes genomes: a test case for predicting lifestyles and emergence of pathogens.</title>
        <authorList>
            <person name="Haridas S."/>
            <person name="Albert R."/>
            <person name="Binder M."/>
            <person name="Bloem J."/>
            <person name="Labutti K."/>
            <person name="Salamov A."/>
            <person name="Andreopoulos B."/>
            <person name="Baker S."/>
            <person name="Barry K."/>
            <person name="Bills G."/>
            <person name="Bluhm B."/>
            <person name="Cannon C."/>
            <person name="Castanera R."/>
            <person name="Culley D."/>
            <person name="Daum C."/>
            <person name="Ezra D."/>
            <person name="Gonzalez J."/>
            <person name="Henrissat B."/>
            <person name="Kuo A."/>
            <person name="Liang C."/>
            <person name="Lipzen A."/>
            <person name="Lutzoni F."/>
            <person name="Magnuson J."/>
            <person name="Mondo S."/>
            <person name="Nolan M."/>
            <person name="Ohm R."/>
            <person name="Pangilinan J."/>
            <person name="Park H.-J."/>
            <person name="Ramirez L."/>
            <person name="Alfaro M."/>
            <person name="Sun H."/>
            <person name="Tritt A."/>
            <person name="Yoshinaga Y."/>
            <person name="Zwiers L.-H."/>
            <person name="Turgeon B."/>
            <person name="Goodwin S."/>
            <person name="Spatafora J."/>
            <person name="Crous P."/>
            <person name="Grigoriev I."/>
        </authorList>
    </citation>
    <scope>NUCLEOTIDE SEQUENCE</scope>
    <source>
        <strain evidence="2">CBS 122367</strain>
    </source>
</reference>
<keyword evidence="3" id="KW-1185">Reference proteome</keyword>
<dbReference type="Proteomes" id="UP000799291">
    <property type="component" value="Unassembled WGS sequence"/>
</dbReference>
<keyword evidence="1" id="KW-0812">Transmembrane</keyword>
<accession>A0A6G1IYP5</accession>
<protein>
    <submittedName>
        <fullName evidence="2">Uncharacterized protein</fullName>
    </submittedName>
</protein>
<sequence>MIPESHSVGLSEHAMGLFCPLFPSLAYFLFTMACFSFGKSPACVGQRLPCTFISIVGLEYPGVFVGLQFVNHWLGMVRYSGAGLEGSAFGSVWIDTSG</sequence>
<keyword evidence="1" id="KW-1133">Transmembrane helix</keyword>
<feature type="transmembrane region" description="Helical" evidence="1">
    <location>
        <begin position="50"/>
        <end position="70"/>
    </location>
</feature>
<organism evidence="2 3">
    <name type="scientific">Lentithecium fluviatile CBS 122367</name>
    <dbReference type="NCBI Taxonomy" id="1168545"/>
    <lineage>
        <taxon>Eukaryota</taxon>
        <taxon>Fungi</taxon>
        <taxon>Dikarya</taxon>
        <taxon>Ascomycota</taxon>
        <taxon>Pezizomycotina</taxon>
        <taxon>Dothideomycetes</taxon>
        <taxon>Pleosporomycetidae</taxon>
        <taxon>Pleosporales</taxon>
        <taxon>Massarineae</taxon>
        <taxon>Lentitheciaceae</taxon>
        <taxon>Lentithecium</taxon>
    </lineage>
</organism>
<name>A0A6G1IYP5_9PLEO</name>
<proteinExistence type="predicted"/>
<dbReference type="AlphaFoldDB" id="A0A6G1IYP5"/>
<evidence type="ECO:0000313" key="3">
    <source>
        <dbReference type="Proteomes" id="UP000799291"/>
    </source>
</evidence>
<keyword evidence="1" id="KW-0472">Membrane</keyword>
<dbReference type="EMBL" id="MU005584">
    <property type="protein sequence ID" value="KAF2683248.1"/>
    <property type="molecule type" value="Genomic_DNA"/>
</dbReference>
<evidence type="ECO:0000256" key="1">
    <source>
        <dbReference type="SAM" id="Phobius"/>
    </source>
</evidence>